<keyword evidence="7 8" id="KW-0472">Membrane</keyword>
<dbReference type="InterPro" id="IPR004796">
    <property type="entry name" value="PTS_IIC_cello"/>
</dbReference>
<keyword evidence="4 8" id="KW-0762">Sugar transport</keyword>
<keyword evidence="3 8" id="KW-1003">Cell membrane</keyword>
<dbReference type="PANTHER" id="PTHR33989">
    <property type="match status" value="1"/>
</dbReference>
<feature type="transmembrane region" description="Helical" evidence="9">
    <location>
        <begin position="229"/>
        <end position="253"/>
    </location>
</feature>
<evidence type="ECO:0000256" key="4">
    <source>
        <dbReference type="ARBA" id="ARBA00022597"/>
    </source>
</evidence>
<comment type="caution">
    <text evidence="11">The sequence shown here is derived from an EMBL/GenBank/DDBJ whole genome shotgun (WGS) entry which is preliminary data.</text>
</comment>
<dbReference type="InterPro" id="IPR004501">
    <property type="entry name" value="PTS_EIIC_3"/>
</dbReference>
<dbReference type="PIRSF" id="PIRSF006351">
    <property type="entry name" value="PTS_EIIC-Cellobiose"/>
    <property type="match status" value="1"/>
</dbReference>
<evidence type="ECO:0000259" key="10">
    <source>
        <dbReference type="PROSITE" id="PS51105"/>
    </source>
</evidence>
<evidence type="ECO:0000256" key="1">
    <source>
        <dbReference type="ARBA" id="ARBA00004651"/>
    </source>
</evidence>
<sequence length="487" mass="51921">MAEDTAEKKSFLDSFAEVSAKVGNQVHLRSLRDAFATVMPIYILAGIAVLINNVVFPLFLTGDALANAQYWGNAVTQGTLNVATIVLAGIIGYCLAKNKRFENAIACVVIGIAALCIMMPQSVNSAAASIQDFTELTYKSTTDKDAEPYTVTREEVESGLAIPDGYEISSVGSNSVSNVFTKTYTGTNGLFGAIIIGLVATTVFIKFSQNEKLRVNLGEGIPPAVADSFNTMIPMLITLAIFGLVAALLHGIWATDLMTLINTCIAAPLKGFVNAGPWFVILVYTLANLLFCLGIHQSTISGVLAEPILTILITENMAMFAAGEPIPADHYMNMQIINTFALIGGSGCTLMLLADTFLFSKNKASKDIAKLALLPGIFNINEPVIYGYPIVYNLPLIIPFVLIPDLFIGLTYGLTCAGILAPCVVMVPWTTPVFISGFLAVGGGTAGVVAVIWQVIEFALGMLIYLPFMKVSERAQAKQAELANAEA</sequence>
<evidence type="ECO:0000256" key="8">
    <source>
        <dbReference type="PIRNR" id="PIRNR006351"/>
    </source>
</evidence>
<evidence type="ECO:0000256" key="6">
    <source>
        <dbReference type="ARBA" id="ARBA00022989"/>
    </source>
</evidence>
<protein>
    <recommendedName>
        <fullName evidence="8">Permease IIC component</fullName>
    </recommendedName>
</protein>
<keyword evidence="12" id="KW-1185">Reference proteome</keyword>
<feature type="domain" description="PTS EIIC type-3" evidence="10">
    <location>
        <begin position="11"/>
        <end position="468"/>
    </location>
</feature>
<dbReference type="PANTHER" id="PTHR33989:SF10">
    <property type="entry name" value="PERMEASE IIC COMPONENT"/>
    <property type="match status" value="1"/>
</dbReference>
<feature type="transmembrane region" description="Helical" evidence="9">
    <location>
        <begin position="34"/>
        <end position="59"/>
    </location>
</feature>
<feature type="transmembrane region" description="Helical" evidence="9">
    <location>
        <begin position="303"/>
        <end position="323"/>
    </location>
</feature>
<evidence type="ECO:0000256" key="9">
    <source>
        <dbReference type="SAM" id="Phobius"/>
    </source>
</evidence>
<evidence type="ECO:0000313" key="11">
    <source>
        <dbReference type="EMBL" id="MCR9035854.1"/>
    </source>
</evidence>
<keyword evidence="5 9" id="KW-0812">Transmembrane</keyword>
<evidence type="ECO:0000256" key="3">
    <source>
        <dbReference type="ARBA" id="ARBA00022475"/>
    </source>
</evidence>
<comment type="function">
    <text evidence="8">The phosphoenolpyruvate-dependent sugar phosphotransferase system (PTS), a major carbohydrate active -transport system, catalyzes the phosphorylation of incoming sugar substrates concomitant with their translocation across the cell membrane.</text>
</comment>
<dbReference type="PROSITE" id="PS51105">
    <property type="entry name" value="PTS_EIIC_TYPE_3"/>
    <property type="match status" value="1"/>
</dbReference>
<dbReference type="RefSeq" id="WP_118078263.1">
    <property type="nucleotide sequence ID" value="NZ_JANSKA010000001.1"/>
</dbReference>
<dbReference type="InterPro" id="IPR003352">
    <property type="entry name" value="PTS_EIIC"/>
</dbReference>
<dbReference type="Proteomes" id="UP001204320">
    <property type="component" value="Unassembled WGS sequence"/>
</dbReference>
<reference evidence="11 12" key="1">
    <citation type="submission" date="2022-08" db="EMBL/GenBank/DDBJ databases">
        <title>Tractidigestivibacter montrealensis type strain KD21.</title>
        <authorList>
            <person name="Diop K."/>
            <person name="Richard C."/>
            <person name="Routy B."/>
        </authorList>
    </citation>
    <scope>NUCLEOTIDE SEQUENCE [LARGE SCALE GENOMIC DNA]</scope>
    <source>
        <strain evidence="11 12">KD21</strain>
    </source>
</reference>
<evidence type="ECO:0000256" key="5">
    <source>
        <dbReference type="ARBA" id="ARBA00022692"/>
    </source>
</evidence>
<feature type="transmembrane region" description="Helical" evidence="9">
    <location>
        <begin position="189"/>
        <end position="208"/>
    </location>
</feature>
<dbReference type="Pfam" id="PF02378">
    <property type="entry name" value="PTS_EIIC"/>
    <property type="match status" value="1"/>
</dbReference>
<feature type="transmembrane region" description="Helical" evidence="9">
    <location>
        <begin position="335"/>
        <end position="359"/>
    </location>
</feature>
<evidence type="ECO:0000256" key="7">
    <source>
        <dbReference type="ARBA" id="ARBA00023136"/>
    </source>
</evidence>
<comment type="subcellular location">
    <subcellularLocation>
        <location evidence="1">Cell membrane</location>
        <topology evidence="1">Multi-pass membrane protein</topology>
    </subcellularLocation>
</comment>
<feature type="transmembrane region" description="Helical" evidence="9">
    <location>
        <begin position="278"/>
        <end position="296"/>
    </location>
</feature>
<evidence type="ECO:0000256" key="2">
    <source>
        <dbReference type="ARBA" id="ARBA00022448"/>
    </source>
</evidence>
<keyword evidence="2 8" id="KW-0813">Transport</keyword>
<dbReference type="InterPro" id="IPR051088">
    <property type="entry name" value="PTS_Sugar-EIIC/EIIB"/>
</dbReference>
<name>A0ABT1Z6L4_9ACTN</name>
<organism evidence="11 12">
    <name type="scientific">Tractidigestivibacter montrealensis</name>
    <dbReference type="NCBI Taxonomy" id="2972466"/>
    <lineage>
        <taxon>Bacteria</taxon>
        <taxon>Bacillati</taxon>
        <taxon>Actinomycetota</taxon>
        <taxon>Coriobacteriia</taxon>
        <taxon>Coriobacteriales</taxon>
        <taxon>Atopobiaceae</taxon>
        <taxon>Tractidigestivibacter</taxon>
    </lineage>
</organism>
<accession>A0ABT1Z6L4</accession>
<evidence type="ECO:0000313" key="12">
    <source>
        <dbReference type="Proteomes" id="UP001204320"/>
    </source>
</evidence>
<dbReference type="EMBL" id="JANSKA010000001">
    <property type="protein sequence ID" value="MCR9035854.1"/>
    <property type="molecule type" value="Genomic_DNA"/>
</dbReference>
<proteinExistence type="predicted"/>
<keyword evidence="6 9" id="KW-1133">Transmembrane helix</keyword>
<feature type="transmembrane region" description="Helical" evidence="9">
    <location>
        <begin position="79"/>
        <end position="96"/>
    </location>
</feature>
<feature type="transmembrane region" description="Helical" evidence="9">
    <location>
        <begin position="103"/>
        <end position="123"/>
    </location>
</feature>
<gene>
    <name evidence="11" type="ORF">NVS32_02660</name>
</gene>